<sequence length="199" mass="21287">MLHAHFVLEPTHRVHLDQTFAPLQRGTFDPLFRQVAGPAGPVFWATAREAGVGLLVRFARTHPADLRAPVEVTIWAGDSSAGDVSPAAALEAFAARVPGWVGEQDRWVGFYASEAWGKLPARLVRARAEAPGLRLPSIGLLSQNLLLAITEQRVTGIKAMGGMRALLRQYGEPAPATGLPDQPPGACYLPAGVRLCPDS</sequence>
<dbReference type="RefSeq" id="WP_135012470.1">
    <property type="nucleotide sequence ID" value="NZ_JADGLK010000017.1"/>
</dbReference>
<comment type="caution">
    <text evidence="1">The sequence shown here is derived from an EMBL/GenBank/DDBJ whole genome shotgun (WGS) entry which is preliminary data.</text>
</comment>
<reference evidence="1 2" key="1">
    <citation type="submission" date="2019-03" db="EMBL/GenBank/DDBJ databases">
        <title>Diversity of the mouse oral microbiome.</title>
        <authorList>
            <person name="Joseph S."/>
            <person name="Aduse-Opoku J."/>
            <person name="Curtis M."/>
            <person name="Wade W."/>
            <person name="Hashim A."/>
        </authorList>
    </citation>
    <scope>NUCLEOTIDE SEQUENCE [LARGE SCALE GENOMIC DNA]</scope>
    <source>
        <strain evidence="2">irhom_31</strain>
    </source>
</reference>
<dbReference type="OrthoDB" id="5501430at2"/>
<organism evidence="1 2">
    <name type="scientific">Rothia nasimurium</name>
    <dbReference type="NCBI Taxonomy" id="85336"/>
    <lineage>
        <taxon>Bacteria</taxon>
        <taxon>Bacillati</taxon>
        <taxon>Actinomycetota</taxon>
        <taxon>Actinomycetes</taxon>
        <taxon>Micrococcales</taxon>
        <taxon>Micrococcaceae</taxon>
        <taxon>Rothia</taxon>
    </lineage>
</organism>
<proteinExistence type="predicted"/>
<protein>
    <submittedName>
        <fullName evidence="1">Uncharacterized protein</fullName>
    </submittedName>
</protein>
<accession>A0A4Y9F3T1</accession>
<dbReference type="EMBL" id="SPQC01000017">
    <property type="protein sequence ID" value="TFU22449.1"/>
    <property type="molecule type" value="Genomic_DNA"/>
</dbReference>
<gene>
    <name evidence="1" type="ORF">E4U03_06105</name>
</gene>
<dbReference type="Proteomes" id="UP000297951">
    <property type="component" value="Unassembled WGS sequence"/>
</dbReference>
<name>A0A4Y9F3T1_9MICC</name>
<evidence type="ECO:0000313" key="1">
    <source>
        <dbReference type="EMBL" id="TFU22449.1"/>
    </source>
</evidence>
<dbReference type="AlphaFoldDB" id="A0A4Y9F3T1"/>
<evidence type="ECO:0000313" key="2">
    <source>
        <dbReference type="Proteomes" id="UP000297951"/>
    </source>
</evidence>